<dbReference type="Proteomes" id="UP000499080">
    <property type="component" value="Unassembled WGS sequence"/>
</dbReference>
<reference evidence="1 2" key="1">
    <citation type="journal article" date="2019" name="Sci. Rep.">
        <title>Orb-weaving spider Araneus ventricosus genome elucidates the spidroin gene catalogue.</title>
        <authorList>
            <person name="Kono N."/>
            <person name="Nakamura H."/>
            <person name="Ohtoshi R."/>
            <person name="Moran D.A.P."/>
            <person name="Shinohara A."/>
            <person name="Yoshida Y."/>
            <person name="Fujiwara M."/>
            <person name="Mori M."/>
            <person name="Tomita M."/>
            <person name="Arakawa K."/>
        </authorList>
    </citation>
    <scope>NUCLEOTIDE SEQUENCE [LARGE SCALE GENOMIC DNA]</scope>
</reference>
<evidence type="ECO:0000313" key="2">
    <source>
        <dbReference type="Proteomes" id="UP000499080"/>
    </source>
</evidence>
<accession>A0A4Y2RZI4</accession>
<dbReference type="AlphaFoldDB" id="A0A4Y2RZI4"/>
<evidence type="ECO:0000313" key="1">
    <source>
        <dbReference type="EMBL" id="GBN80639.1"/>
    </source>
</evidence>
<gene>
    <name evidence="1" type="ORF">AVEN_21364_1</name>
</gene>
<protein>
    <submittedName>
        <fullName evidence="1">Uncharacterized protein</fullName>
    </submittedName>
</protein>
<comment type="caution">
    <text evidence="1">The sequence shown here is derived from an EMBL/GenBank/DDBJ whole genome shotgun (WGS) entry which is preliminary data.</text>
</comment>
<proteinExistence type="predicted"/>
<sequence length="104" mass="11681">MLVEQLSPCWSSTGLTPFLGRPGQCGYFCTTAAEGRLDSLYSLICNRGGRLAPLYSIICNRGGRLDPLYSLIGNRPKYKRDLQWNRISNLEASGSENFPRWPHT</sequence>
<dbReference type="EMBL" id="BGPR01018975">
    <property type="protein sequence ID" value="GBN80639.1"/>
    <property type="molecule type" value="Genomic_DNA"/>
</dbReference>
<keyword evidence="2" id="KW-1185">Reference proteome</keyword>
<name>A0A4Y2RZI4_ARAVE</name>
<organism evidence="1 2">
    <name type="scientific">Araneus ventricosus</name>
    <name type="common">Orbweaver spider</name>
    <name type="synonym">Epeira ventricosa</name>
    <dbReference type="NCBI Taxonomy" id="182803"/>
    <lineage>
        <taxon>Eukaryota</taxon>
        <taxon>Metazoa</taxon>
        <taxon>Ecdysozoa</taxon>
        <taxon>Arthropoda</taxon>
        <taxon>Chelicerata</taxon>
        <taxon>Arachnida</taxon>
        <taxon>Araneae</taxon>
        <taxon>Araneomorphae</taxon>
        <taxon>Entelegynae</taxon>
        <taxon>Araneoidea</taxon>
        <taxon>Araneidae</taxon>
        <taxon>Araneus</taxon>
    </lineage>
</organism>